<proteinExistence type="predicted"/>
<dbReference type="AlphaFoldDB" id="A0AAD7M5X3"/>
<organism evidence="3 4">
    <name type="scientific">Quillaja saponaria</name>
    <name type="common">Soap bark tree</name>
    <dbReference type="NCBI Taxonomy" id="32244"/>
    <lineage>
        <taxon>Eukaryota</taxon>
        <taxon>Viridiplantae</taxon>
        <taxon>Streptophyta</taxon>
        <taxon>Embryophyta</taxon>
        <taxon>Tracheophyta</taxon>
        <taxon>Spermatophyta</taxon>
        <taxon>Magnoliopsida</taxon>
        <taxon>eudicotyledons</taxon>
        <taxon>Gunneridae</taxon>
        <taxon>Pentapetalae</taxon>
        <taxon>rosids</taxon>
        <taxon>fabids</taxon>
        <taxon>Fabales</taxon>
        <taxon>Quillajaceae</taxon>
        <taxon>Quillaja</taxon>
    </lineage>
</organism>
<evidence type="ECO:0000256" key="1">
    <source>
        <dbReference type="ARBA" id="ARBA00023002"/>
    </source>
</evidence>
<dbReference type="InterPro" id="IPR029061">
    <property type="entry name" value="THDP-binding"/>
</dbReference>
<dbReference type="GO" id="GO:0009083">
    <property type="term" value="P:branched-chain amino acid catabolic process"/>
    <property type="evidence" value="ECO:0007669"/>
    <property type="project" value="TreeGrafter"/>
</dbReference>
<dbReference type="GO" id="GO:0016624">
    <property type="term" value="F:oxidoreductase activity, acting on the aldehyde or oxo group of donors, disulfide as acceptor"/>
    <property type="evidence" value="ECO:0007669"/>
    <property type="project" value="InterPro"/>
</dbReference>
<evidence type="ECO:0000259" key="2">
    <source>
        <dbReference type="Pfam" id="PF00676"/>
    </source>
</evidence>
<evidence type="ECO:0000313" key="4">
    <source>
        <dbReference type="Proteomes" id="UP001163823"/>
    </source>
</evidence>
<sequence>METMTEMVCSLKVLQGDFHAALNYAAFMEAIVIFICRNNGLAIGVVEEEAYEARSIRVDSNDALAWYSAVHMFILHIKWQQLIADQS</sequence>
<feature type="domain" description="Dehydrogenase E1 component" evidence="2">
    <location>
        <begin position="15"/>
        <end position="71"/>
    </location>
</feature>
<dbReference type="KEGG" id="qsa:O6P43_008608"/>
<dbReference type="Gene3D" id="3.40.50.970">
    <property type="match status" value="1"/>
</dbReference>
<dbReference type="InterPro" id="IPR001017">
    <property type="entry name" value="DH_E1"/>
</dbReference>
<accession>A0AAD7M5X3</accession>
<name>A0AAD7M5X3_QUISA</name>
<dbReference type="Pfam" id="PF00676">
    <property type="entry name" value="E1_dh"/>
    <property type="match status" value="1"/>
</dbReference>
<dbReference type="Proteomes" id="UP001163823">
    <property type="component" value="Chromosome 4"/>
</dbReference>
<dbReference type="EMBL" id="JARAOO010000004">
    <property type="protein sequence ID" value="KAJ7970417.1"/>
    <property type="molecule type" value="Genomic_DNA"/>
</dbReference>
<protein>
    <submittedName>
        <fullName evidence="3">2-oxoisovalerate dehydrogenase subunit alpha 2, mitochondrial</fullName>
    </submittedName>
</protein>
<evidence type="ECO:0000313" key="3">
    <source>
        <dbReference type="EMBL" id="KAJ7970417.1"/>
    </source>
</evidence>
<reference evidence="3" key="1">
    <citation type="journal article" date="2023" name="Science">
        <title>Elucidation of the pathway for biosynthesis of saponin adjuvants from the soapbark tree.</title>
        <authorList>
            <person name="Reed J."/>
            <person name="Orme A."/>
            <person name="El-Demerdash A."/>
            <person name="Owen C."/>
            <person name="Martin L.B.B."/>
            <person name="Misra R.C."/>
            <person name="Kikuchi S."/>
            <person name="Rejzek M."/>
            <person name="Martin A.C."/>
            <person name="Harkess A."/>
            <person name="Leebens-Mack J."/>
            <person name="Louveau T."/>
            <person name="Stephenson M.J."/>
            <person name="Osbourn A."/>
        </authorList>
    </citation>
    <scope>NUCLEOTIDE SEQUENCE</scope>
    <source>
        <strain evidence="3">S10</strain>
    </source>
</reference>
<dbReference type="InterPro" id="IPR050771">
    <property type="entry name" value="Alpha-ketoacid_DH_E1_comp"/>
</dbReference>
<dbReference type="SUPFAM" id="SSF52518">
    <property type="entry name" value="Thiamin diphosphate-binding fold (THDP-binding)"/>
    <property type="match status" value="1"/>
</dbReference>
<keyword evidence="4" id="KW-1185">Reference proteome</keyword>
<keyword evidence="1" id="KW-0560">Oxidoreductase</keyword>
<gene>
    <name evidence="3" type="ORF">O6P43_008608</name>
</gene>
<dbReference type="PANTHER" id="PTHR43380">
    <property type="entry name" value="2-OXOISOVALERATE DEHYDROGENASE SUBUNIT ALPHA, MITOCHONDRIAL"/>
    <property type="match status" value="1"/>
</dbReference>
<comment type="caution">
    <text evidence="3">The sequence shown here is derived from an EMBL/GenBank/DDBJ whole genome shotgun (WGS) entry which is preliminary data.</text>
</comment>
<dbReference type="PANTHER" id="PTHR43380:SF1">
    <property type="entry name" value="2-OXOISOVALERATE DEHYDROGENASE SUBUNIT ALPHA, MITOCHONDRIAL"/>
    <property type="match status" value="1"/>
</dbReference>